<proteinExistence type="predicted"/>
<dbReference type="GeneID" id="28961511"/>
<dbReference type="AlphaFoldDB" id="A0A0J9VR19"/>
<accession>A0A0J9VR19</accession>
<dbReference type="VEuPathDB" id="FungiDB:FOXG_20805"/>
<reference evidence="1" key="2">
    <citation type="journal article" date="2010" name="Nature">
        <title>Comparative genomics reveals mobile pathogenicity chromosomes in Fusarium.</title>
        <authorList>
            <person name="Ma L.J."/>
            <person name="van der Does H.C."/>
            <person name="Borkovich K.A."/>
            <person name="Coleman J.J."/>
            <person name="Daboussi M.J."/>
            <person name="Di Pietro A."/>
            <person name="Dufresne M."/>
            <person name="Freitag M."/>
            <person name="Grabherr M."/>
            <person name="Henrissat B."/>
            <person name="Houterman P.M."/>
            <person name="Kang S."/>
            <person name="Shim W.B."/>
            <person name="Woloshuk C."/>
            <person name="Xie X."/>
            <person name="Xu J.R."/>
            <person name="Antoniw J."/>
            <person name="Baker S.E."/>
            <person name="Bluhm B.H."/>
            <person name="Breakspear A."/>
            <person name="Brown D.W."/>
            <person name="Butchko R.A."/>
            <person name="Chapman S."/>
            <person name="Coulson R."/>
            <person name="Coutinho P.M."/>
            <person name="Danchin E.G."/>
            <person name="Diener A."/>
            <person name="Gale L.R."/>
            <person name="Gardiner D.M."/>
            <person name="Goff S."/>
            <person name="Hammond-Kosack K.E."/>
            <person name="Hilburn K."/>
            <person name="Hua-Van A."/>
            <person name="Jonkers W."/>
            <person name="Kazan K."/>
            <person name="Kodira C.D."/>
            <person name="Koehrsen M."/>
            <person name="Kumar L."/>
            <person name="Lee Y.H."/>
            <person name="Li L."/>
            <person name="Manners J.M."/>
            <person name="Miranda-Saavedra D."/>
            <person name="Mukherjee M."/>
            <person name="Park G."/>
            <person name="Park J."/>
            <person name="Park S.Y."/>
            <person name="Proctor R.H."/>
            <person name="Regev A."/>
            <person name="Ruiz-Roldan M.C."/>
            <person name="Sain D."/>
            <person name="Sakthikumar S."/>
            <person name="Sykes S."/>
            <person name="Schwartz D.C."/>
            <person name="Turgeon B.G."/>
            <person name="Wapinski I."/>
            <person name="Yoder O."/>
            <person name="Young S."/>
            <person name="Zeng Q."/>
            <person name="Zhou S."/>
            <person name="Galagan J."/>
            <person name="Cuomo C.A."/>
            <person name="Kistler H.C."/>
            <person name="Rep M."/>
        </authorList>
    </citation>
    <scope>NUCLEOTIDE SEQUENCE [LARGE SCALE GENOMIC DNA]</scope>
    <source>
        <strain evidence="1">4287</strain>
    </source>
</reference>
<evidence type="ECO:0000313" key="1">
    <source>
        <dbReference type="EMBL" id="KNB13348.1"/>
    </source>
</evidence>
<dbReference type="KEGG" id="fox:FOXG_20805"/>
<organism evidence="1 2">
    <name type="scientific">Fusarium oxysporum f. sp. lycopersici (strain 4287 / CBS 123668 / FGSC 9935 / NRRL 34936)</name>
    <name type="common">Fusarium vascular wilt of tomato</name>
    <dbReference type="NCBI Taxonomy" id="426428"/>
    <lineage>
        <taxon>Eukaryota</taxon>
        <taxon>Fungi</taxon>
        <taxon>Dikarya</taxon>
        <taxon>Ascomycota</taxon>
        <taxon>Pezizomycotina</taxon>
        <taxon>Sordariomycetes</taxon>
        <taxon>Hypocreomycetidae</taxon>
        <taxon>Hypocreales</taxon>
        <taxon>Nectriaceae</taxon>
        <taxon>Fusarium</taxon>
        <taxon>Fusarium oxysporum species complex</taxon>
    </lineage>
</organism>
<protein>
    <submittedName>
        <fullName evidence="1">Uncharacterized protein</fullName>
    </submittedName>
</protein>
<name>A0A0J9VR19_FUSO4</name>
<sequence length="56" mass="6386">MAYIYENFLAYVPGLDLNYLIFLDQGLVMSQTLIEEELLFDFASIDDFISGWTGGL</sequence>
<evidence type="ECO:0000313" key="2">
    <source>
        <dbReference type="Proteomes" id="UP000009097"/>
    </source>
</evidence>
<dbReference type="EMBL" id="DS231712">
    <property type="protein sequence ID" value="KNB13348.1"/>
    <property type="molecule type" value="Genomic_DNA"/>
</dbReference>
<gene>
    <name evidence="1" type="ORF">FOXG_20805</name>
</gene>
<dbReference type="RefSeq" id="XP_018251393.1">
    <property type="nucleotide sequence ID" value="XM_018401113.1"/>
</dbReference>
<dbReference type="Proteomes" id="UP000009097">
    <property type="component" value="Unassembled WGS sequence"/>
</dbReference>
<reference evidence="1" key="1">
    <citation type="submission" date="2007-04" db="EMBL/GenBank/DDBJ databases">
        <authorList>
            <consortium name="The Broad Institute Genome Sequencing Platform"/>
            <person name="Birren B."/>
            <person name="Lander E."/>
            <person name="Galagan J."/>
            <person name="Nusbaum C."/>
            <person name="Devon K."/>
            <person name="Ma L.-J."/>
            <person name="Jaffe D."/>
            <person name="Butler J."/>
            <person name="Alvarez P."/>
            <person name="Gnerre S."/>
            <person name="Grabherr M."/>
            <person name="Kleber M."/>
            <person name="Mauceli E."/>
            <person name="Brockman W."/>
            <person name="MacCallum I.A."/>
            <person name="Young S."/>
            <person name="LaButti K."/>
            <person name="DeCaprio D."/>
            <person name="Crawford M."/>
            <person name="Koehrsen M."/>
            <person name="Engels R."/>
            <person name="Montgomery P."/>
            <person name="Pearson M."/>
            <person name="Howarth C."/>
            <person name="Larson L."/>
            <person name="White J."/>
            <person name="O'Leary S."/>
            <person name="Kodira C."/>
            <person name="Zeng Q."/>
            <person name="Yandava C."/>
            <person name="Alvarado L."/>
            <person name="Kistler C."/>
            <person name="Shim W.-B."/>
            <person name="Kang S."/>
            <person name="Woloshuk C."/>
        </authorList>
    </citation>
    <scope>NUCLEOTIDE SEQUENCE</scope>
    <source>
        <strain evidence="1">4287</strain>
    </source>
</reference>